<keyword evidence="2" id="KW-1185">Reference proteome</keyword>
<organism evidence="1 2">
    <name type="scientific">Portunus trituberculatus</name>
    <name type="common">Swimming crab</name>
    <name type="synonym">Neptunus trituberculatus</name>
    <dbReference type="NCBI Taxonomy" id="210409"/>
    <lineage>
        <taxon>Eukaryota</taxon>
        <taxon>Metazoa</taxon>
        <taxon>Ecdysozoa</taxon>
        <taxon>Arthropoda</taxon>
        <taxon>Crustacea</taxon>
        <taxon>Multicrustacea</taxon>
        <taxon>Malacostraca</taxon>
        <taxon>Eumalacostraca</taxon>
        <taxon>Eucarida</taxon>
        <taxon>Decapoda</taxon>
        <taxon>Pleocyemata</taxon>
        <taxon>Brachyura</taxon>
        <taxon>Eubrachyura</taxon>
        <taxon>Portunoidea</taxon>
        <taxon>Portunidae</taxon>
        <taxon>Portuninae</taxon>
        <taxon>Portunus</taxon>
    </lineage>
</organism>
<gene>
    <name evidence="1" type="ORF">E2C01_034240</name>
</gene>
<dbReference type="EMBL" id="VSRR010004772">
    <property type="protein sequence ID" value="MPC40674.1"/>
    <property type="molecule type" value="Genomic_DNA"/>
</dbReference>
<proteinExistence type="predicted"/>
<evidence type="ECO:0000313" key="1">
    <source>
        <dbReference type="EMBL" id="MPC40674.1"/>
    </source>
</evidence>
<dbReference type="AlphaFoldDB" id="A0A5B7F805"/>
<protein>
    <submittedName>
        <fullName evidence="1">Uncharacterized protein</fullName>
    </submittedName>
</protein>
<comment type="caution">
    <text evidence="1">The sequence shown here is derived from an EMBL/GenBank/DDBJ whole genome shotgun (WGS) entry which is preliminary data.</text>
</comment>
<accession>A0A5B7F805</accession>
<reference evidence="1 2" key="1">
    <citation type="submission" date="2019-05" db="EMBL/GenBank/DDBJ databases">
        <title>Another draft genome of Portunus trituberculatus and its Hox gene families provides insights of decapod evolution.</title>
        <authorList>
            <person name="Jeong J.-H."/>
            <person name="Song I."/>
            <person name="Kim S."/>
            <person name="Choi T."/>
            <person name="Kim D."/>
            <person name="Ryu S."/>
            <person name="Kim W."/>
        </authorList>
    </citation>
    <scope>NUCLEOTIDE SEQUENCE [LARGE SCALE GENOMIC DNA]</scope>
    <source>
        <tissue evidence="1">Muscle</tissue>
    </source>
</reference>
<sequence>MYICLADFSLWQNVNVQLSHPLFTGSSNTRWFLGQWAASSASSGQHCQSHQRGKFCYLIHLHCLVEQCDFGGSAVLLSMSMQDLTVFIEVYQPTQILSHSKLAQCLSTPQGFDCQCWVCSLLPDSS</sequence>
<evidence type="ECO:0000313" key="2">
    <source>
        <dbReference type="Proteomes" id="UP000324222"/>
    </source>
</evidence>
<dbReference type="Proteomes" id="UP000324222">
    <property type="component" value="Unassembled WGS sequence"/>
</dbReference>
<name>A0A5B7F805_PORTR</name>